<dbReference type="InterPro" id="IPR036894">
    <property type="entry name" value="YbaB-like_sf"/>
</dbReference>
<keyword evidence="2" id="KW-0175">Coiled coil</keyword>
<dbReference type="GO" id="GO:0003677">
    <property type="term" value="F:DNA binding"/>
    <property type="evidence" value="ECO:0007669"/>
    <property type="project" value="UniProtKB-KW"/>
</dbReference>
<evidence type="ECO:0000256" key="2">
    <source>
        <dbReference type="SAM" id="Coils"/>
    </source>
</evidence>
<keyword evidence="4" id="KW-1185">Reference proteome</keyword>
<organism evidence="3 4">
    <name type="scientific">Geodia barretti</name>
    <name type="common">Barrett's horny sponge</name>
    <dbReference type="NCBI Taxonomy" id="519541"/>
    <lineage>
        <taxon>Eukaryota</taxon>
        <taxon>Metazoa</taxon>
        <taxon>Porifera</taxon>
        <taxon>Demospongiae</taxon>
        <taxon>Heteroscleromorpha</taxon>
        <taxon>Tetractinellida</taxon>
        <taxon>Astrophorina</taxon>
        <taxon>Geodiidae</taxon>
        <taxon>Geodia</taxon>
    </lineage>
</organism>
<protein>
    <submittedName>
        <fullName evidence="3">Nucleoid-associated protein PTH_0052</fullName>
    </submittedName>
</protein>
<dbReference type="InterPro" id="IPR004401">
    <property type="entry name" value="YbaB/EbfC"/>
</dbReference>
<dbReference type="Gene3D" id="3.30.1310.10">
    <property type="entry name" value="Nucleoid-associated protein YbaB-like domain"/>
    <property type="match status" value="1"/>
</dbReference>
<proteinExistence type="inferred from homology"/>
<evidence type="ECO:0000313" key="4">
    <source>
        <dbReference type="Proteomes" id="UP001174909"/>
    </source>
</evidence>
<reference evidence="3" key="1">
    <citation type="submission" date="2023-03" db="EMBL/GenBank/DDBJ databases">
        <authorList>
            <person name="Steffen K."/>
            <person name="Cardenas P."/>
        </authorList>
    </citation>
    <scope>NUCLEOTIDE SEQUENCE</scope>
</reference>
<dbReference type="PANTHER" id="PTHR33449:SF1">
    <property type="entry name" value="NUCLEOID-ASSOCIATED PROTEIN YBAB"/>
    <property type="match status" value="1"/>
</dbReference>
<comment type="caution">
    <text evidence="3">The sequence shown here is derived from an EMBL/GenBank/DDBJ whole genome shotgun (WGS) entry which is preliminary data.</text>
</comment>
<dbReference type="Proteomes" id="UP001174909">
    <property type="component" value="Unassembled WGS sequence"/>
</dbReference>
<name>A0AA35RJI6_GEOBA</name>
<dbReference type="NCBIfam" id="TIGR00103">
    <property type="entry name" value="DNA_YbaB_EbfC"/>
    <property type="match status" value="1"/>
</dbReference>
<dbReference type="AlphaFoldDB" id="A0AA35RJI6"/>
<dbReference type="EMBL" id="CASHTH010001174">
    <property type="protein sequence ID" value="CAI8012289.1"/>
    <property type="molecule type" value="Genomic_DNA"/>
</dbReference>
<feature type="coiled-coil region" evidence="2">
    <location>
        <begin position="3"/>
        <end position="30"/>
    </location>
</feature>
<evidence type="ECO:0000313" key="3">
    <source>
        <dbReference type="EMBL" id="CAI8012289.1"/>
    </source>
</evidence>
<accession>A0AA35RJI6</accession>
<dbReference type="HAMAP" id="MF_00274">
    <property type="entry name" value="DNA_YbaB_EbfC"/>
    <property type="match status" value="1"/>
</dbReference>
<evidence type="ECO:0000256" key="1">
    <source>
        <dbReference type="ARBA" id="ARBA00023125"/>
    </source>
</evidence>
<dbReference type="Pfam" id="PF02575">
    <property type="entry name" value="YbaB_DNA_bd"/>
    <property type="match status" value="1"/>
</dbReference>
<gene>
    <name evidence="3" type="ORF">GBAR_LOCUS7898</name>
</gene>
<sequence length="102" mass="10931">MMNRKMMRQAQQLQKQMMKVQEELESATVEASVGGGVVKAVVSGKMKVESITIDPDVVSAEDVDMLQDLVTAAVNEGLDKAQQMATDKMGALTGGMNLPGLF</sequence>
<dbReference type="GO" id="GO:0005829">
    <property type="term" value="C:cytosol"/>
    <property type="evidence" value="ECO:0007669"/>
    <property type="project" value="TreeGrafter"/>
</dbReference>
<keyword evidence="1" id="KW-0238">DNA-binding</keyword>
<dbReference type="PIRSF" id="PIRSF004555">
    <property type="entry name" value="UCP004555"/>
    <property type="match status" value="1"/>
</dbReference>
<dbReference type="PANTHER" id="PTHR33449">
    <property type="entry name" value="NUCLEOID-ASSOCIATED PROTEIN YBAB"/>
    <property type="match status" value="1"/>
</dbReference>
<dbReference type="SUPFAM" id="SSF82607">
    <property type="entry name" value="YbaB-like"/>
    <property type="match status" value="1"/>
</dbReference>